<dbReference type="EC" id="2.3.1.257" evidence="4"/>
<evidence type="ECO:0000256" key="2">
    <source>
        <dbReference type="ARBA" id="ARBA00004496"/>
    </source>
</evidence>
<evidence type="ECO:0000256" key="3">
    <source>
        <dbReference type="ARBA" id="ARBA00008870"/>
    </source>
</evidence>
<evidence type="ECO:0000256" key="7">
    <source>
        <dbReference type="ARBA" id="ARBA00022679"/>
    </source>
</evidence>
<evidence type="ECO:0000256" key="4">
    <source>
        <dbReference type="ARBA" id="ARBA00012950"/>
    </source>
</evidence>
<comment type="catalytic activity">
    <reaction evidence="10">
        <text>N-terminal L-seryl-[histone H2A] + acetyl-CoA = N-terminal N(alpha)-acetyl-L-seryl-[histone H2A] + CoA + H(+)</text>
        <dbReference type="Rhea" id="RHEA:50600"/>
        <dbReference type="Rhea" id="RHEA-COMP:12742"/>
        <dbReference type="Rhea" id="RHEA-COMP:12744"/>
        <dbReference type="ChEBI" id="CHEBI:15378"/>
        <dbReference type="ChEBI" id="CHEBI:57287"/>
        <dbReference type="ChEBI" id="CHEBI:57288"/>
        <dbReference type="ChEBI" id="CHEBI:64738"/>
        <dbReference type="ChEBI" id="CHEBI:83690"/>
        <dbReference type="EC" id="2.3.1.257"/>
    </reaction>
</comment>
<organism evidence="13 14">
    <name type="scientific">Paraglomus occultum</name>
    <dbReference type="NCBI Taxonomy" id="144539"/>
    <lineage>
        <taxon>Eukaryota</taxon>
        <taxon>Fungi</taxon>
        <taxon>Fungi incertae sedis</taxon>
        <taxon>Mucoromycota</taxon>
        <taxon>Glomeromycotina</taxon>
        <taxon>Glomeromycetes</taxon>
        <taxon>Paraglomerales</taxon>
        <taxon>Paraglomeraceae</taxon>
        <taxon>Paraglomus</taxon>
    </lineage>
</organism>
<dbReference type="EMBL" id="CAJVPJ010000069">
    <property type="protein sequence ID" value="CAG8471145.1"/>
    <property type="molecule type" value="Genomic_DNA"/>
</dbReference>
<dbReference type="GO" id="GO:0005737">
    <property type="term" value="C:cytoplasm"/>
    <property type="evidence" value="ECO:0007669"/>
    <property type="project" value="UniProtKB-SubCell"/>
</dbReference>
<dbReference type="SUPFAM" id="SSF55729">
    <property type="entry name" value="Acyl-CoA N-acyltransferases (Nat)"/>
    <property type="match status" value="1"/>
</dbReference>
<name>A0A9N8W3V2_9GLOM</name>
<dbReference type="Pfam" id="PF00583">
    <property type="entry name" value="Acetyltransf_1"/>
    <property type="match status" value="1"/>
</dbReference>
<evidence type="ECO:0000313" key="14">
    <source>
        <dbReference type="Proteomes" id="UP000789572"/>
    </source>
</evidence>
<protein>
    <recommendedName>
        <fullName evidence="5">N-alpha-acetyltransferase 40</fullName>
        <ecNumber evidence="4">2.3.1.257</ecNumber>
    </recommendedName>
</protein>
<evidence type="ECO:0000256" key="5">
    <source>
        <dbReference type="ARBA" id="ARBA00015043"/>
    </source>
</evidence>
<evidence type="ECO:0000313" key="13">
    <source>
        <dbReference type="EMBL" id="CAG8471145.1"/>
    </source>
</evidence>
<comment type="caution">
    <text evidence="13">The sequence shown here is derived from an EMBL/GenBank/DDBJ whole genome shotgun (WGS) entry which is preliminary data.</text>
</comment>
<dbReference type="GO" id="GO:0010485">
    <property type="term" value="F:histone H4 acetyltransferase activity"/>
    <property type="evidence" value="ECO:0007669"/>
    <property type="project" value="InterPro"/>
</dbReference>
<evidence type="ECO:0000256" key="11">
    <source>
        <dbReference type="ARBA" id="ARBA00049524"/>
    </source>
</evidence>
<dbReference type="PROSITE" id="PS51186">
    <property type="entry name" value="GNAT"/>
    <property type="match status" value="1"/>
</dbReference>
<keyword evidence="8" id="KW-0539">Nucleus</keyword>
<dbReference type="Gene3D" id="3.40.630.30">
    <property type="match status" value="1"/>
</dbReference>
<keyword evidence="14" id="KW-1185">Reference proteome</keyword>
<dbReference type="InterPro" id="IPR000182">
    <property type="entry name" value="GNAT_dom"/>
</dbReference>
<evidence type="ECO:0000256" key="10">
    <source>
        <dbReference type="ARBA" id="ARBA00047821"/>
    </source>
</evidence>
<dbReference type="InterPro" id="IPR039949">
    <property type="entry name" value="NAA40"/>
</dbReference>
<comment type="subcellular location">
    <subcellularLocation>
        <location evidence="2">Cytoplasm</location>
    </subcellularLocation>
    <subcellularLocation>
        <location evidence="1">Nucleus</location>
    </subcellularLocation>
</comment>
<comment type="similarity">
    <text evidence="3">Belongs to the acetyltransferase family. NAA40 subfamily.</text>
</comment>
<reference evidence="13" key="1">
    <citation type="submission" date="2021-06" db="EMBL/GenBank/DDBJ databases">
        <authorList>
            <person name="Kallberg Y."/>
            <person name="Tangrot J."/>
            <person name="Rosling A."/>
        </authorList>
    </citation>
    <scope>NUCLEOTIDE SEQUENCE</scope>
    <source>
        <strain evidence="13">IA702</strain>
    </source>
</reference>
<comment type="catalytic activity">
    <reaction evidence="11">
        <text>N-terminal L-seryl-[histone H4] + acetyl-CoA = N-terminal N(alpha)-acetyl-L-seryl-[histone H4] + CoA + H(+)</text>
        <dbReference type="Rhea" id="RHEA:50596"/>
        <dbReference type="Rhea" id="RHEA-COMP:12740"/>
        <dbReference type="Rhea" id="RHEA-COMP:12743"/>
        <dbReference type="ChEBI" id="CHEBI:15378"/>
        <dbReference type="ChEBI" id="CHEBI:57287"/>
        <dbReference type="ChEBI" id="CHEBI:57288"/>
        <dbReference type="ChEBI" id="CHEBI:64738"/>
        <dbReference type="ChEBI" id="CHEBI:83690"/>
        <dbReference type="EC" id="2.3.1.257"/>
    </reaction>
</comment>
<keyword evidence="7" id="KW-0808">Transferase</keyword>
<evidence type="ECO:0000256" key="1">
    <source>
        <dbReference type="ARBA" id="ARBA00004123"/>
    </source>
</evidence>
<sequence>MAPYHDSSYNPKEKRKEMRERHTRYIIAFNDNDIPIGFLLFQFLWLDDDEDDDAEIEVIYCLEIQMIDEVRGKGLGTFLMNVLEDLGRYWGMKKSVLTAWKGLIFLLTKEQLTFIATVLGKYIIDGTSPSKYLSGPEATSFNYEILSKVL</sequence>
<proteinExistence type="inferred from homology"/>
<evidence type="ECO:0000256" key="6">
    <source>
        <dbReference type="ARBA" id="ARBA00022490"/>
    </source>
</evidence>
<dbReference type="OrthoDB" id="424551at2759"/>
<feature type="domain" description="N-acetyltransferase" evidence="12">
    <location>
        <begin position="1"/>
        <end position="146"/>
    </location>
</feature>
<dbReference type="GO" id="GO:0043998">
    <property type="term" value="F:histone H2A acetyltransferase activity"/>
    <property type="evidence" value="ECO:0007669"/>
    <property type="project" value="InterPro"/>
</dbReference>
<dbReference type="PANTHER" id="PTHR20531:SF1">
    <property type="entry name" value="N-ALPHA-ACETYLTRANSFERASE 40"/>
    <property type="match status" value="1"/>
</dbReference>
<evidence type="ECO:0000256" key="9">
    <source>
        <dbReference type="ARBA" id="ARBA00023315"/>
    </source>
</evidence>
<dbReference type="CDD" id="cd04301">
    <property type="entry name" value="NAT_SF"/>
    <property type="match status" value="1"/>
</dbReference>
<dbReference type="InterPro" id="IPR016181">
    <property type="entry name" value="Acyl_CoA_acyltransferase"/>
</dbReference>
<dbReference type="Proteomes" id="UP000789572">
    <property type="component" value="Unassembled WGS sequence"/>
</dbReference>
<keyword evidence="9" id="KW-0012">Acyltransferase</keyword>
<evidence type="ECO:0000259" key="12">
    <source>
        <dbReference type="PROSITE" id="PS51186"/>
    </source>
</evidence>
<dbReference type="PANTHER" id="PTHR20531">
    <property type="entry name" value="N-ALPHA-ACETYLTRANSFERASE 40"/>
    <property type="match status" value="1"/>
</dbReference>
<keyword evidence="6" id="KW-0963">Cytoplasm</keyword>
<evidence type="ECO:0000256" key="8">
    <source>
        <dbReference type="ARBA" id="ARBA00023242"/>
    </source>
</evidence>
<gene>
    <name evidence="13" type="ORF">POCULU_LOCUS1050</name>
</gene>
<dbReference type="GO" id="GO:0005634">
    <property type="term" value="C:nucleus"/>
    <property type="evidence" value="ECO:0007669"/>
    <property type="project" value="UniProtKB-SubCell"/>
</dbReference>
<dbReference type="GO" id="GO:1990189">
    <property type="term" value="F:protein N-terminal-serine acetyltransferase activity"/>
    <property type="evidence" value="ECO:0007669"/>
    <property type="project" value="UniProtKB-EC"/>
</dbReference>
<dbReference type="AlphaFoldDB" id="A0A9N8W3V2"/>
<accession>A0A9N8W3V2</accession>